<dbReference type="EMBL" id="LT594634">
    <property type="protein sequence ID" value="SCP02832.1"/>
    <property type="molecule type" value="Genomic_DNA"/>
</dbReference>
<gene>
    <name evidence="2" type="primary">PmUG01_13047900</name>
    <name evidence="1" type="ORF">PMALA_055650</name>
    <name evidence="2" type="ORF">PMUG01_13047900</name>
</gene>
<dbReference type="OMA" id="LLFWNRS"/>
<accession>A0A1A8WXN3</accession>
<dbReference type="VEuPathDB" id="PlasmoDB:PmUG01_13047900"/>
<name>A0A1A8WXN3_PLAMA</name>
<dbReference type="EMBL" id="FLQW01004209">
    <property type="protein sequence ID" value="SBS96643.1"/>
    <property type="molecule type" value="Genomic_DNA"/>
</dbReference>
<organism evidence="1 3">
    <name type="scientific">Plasmodium malariae</name>
    <dbReference type="NCBI Taxonomy" id="5858"/>
    <lineage>
        <taxon>Eukaryota</taxon>
        <taxon>Sar</taxon>
        <taxon>Alveolata</taxon>
        <taxon>Apicomplexa</taxon>
        <taxon>Aconoidasida</taxon>
        <taxon>Haemosporida</taxon>
        <taxon>Plasmodiidae</taxon>
        <taxon>Plasmodium</taxon>
        <taxon>Plasmodium (Plasmodium)</taxon>
    </lineage>
</organism>
<protein>
    <submittedName>
        <fullName evidence="1">Uncharacterized protein</fullName>
    </submittedName>
</protein>
<dbReference type="Proteomes" id="UP000219813">
    <property type="component" value="Chromosome 13"/>
</dbReference>
<evidence type="ECO:0000313" key="2">
    <source>
        <dbReference type="EMBL" id="SCP02832.1"/>
    </source>
</evidence>
<dbReference type="OrthoDB" id="371164at2759"/>
<proteinExistence type="predicted"/>
<reference evidence="3" key="2">
    <citation type="submission" date="2016-05" db="EMBL/GenBank/DDBJ databases">
        <authorList>
            <person name="Naeem Raeece"/>
        </authorList>
    </citation>
    <scope>NUCLEOTIDE SEQUENCE [LARGE SCALE GENOMIC DNA]</scope>
</reference>
<dbReference type="AlphaFoldDB" id="A0A1A8WXN3"/>
<dbReference type="RefSeq" id="XP_028863864.1">
    <property type="nucleotide sequence ID" value="XM_029007480.1"/>
</dbReference>
<evidence type="ECO:0000313" key="4">
    <source>
        <dbReference type="Proteomes" id="UP000219813"/>
    </source>
</evidence>
<sequence>MNRIVKLKNNIWKNNFFRDILFSNINTRRIPFVDEKCEKNGEKVKIILTNPVNTNKDEKCKMKDYTCSLFFNDDYIIISNKNIFNKKLDFERKEKQILRFWNRSPGARYPKKANNGARPDCRSVRKIRKRFKTGK</sequence>
<dbReference type="GeneID" id="39871196"/>
<reference evidence="2 4" key="3">
    <citation type="submission" date="2016-06" db="EMBL/GenBank/DDBJ databases">
        <authorList>
            <consortium name="Pathogen Informatics"/>
        </authorList>
    </citation>
    <scope>NUCLEOTIDE SEQUENCE [LARGE SCALE GENOMIC DNA]</scope>
</reference>
<dbReference type="KEGG" id="pmal:PMUG01_13047900"/>
<dbReference type="Proteomes" id="UP000078597">
    <property type="component" value="Unassembled WGS sequence"/>
</dbReference>
<evidence type="ECO:0000313" key="1">
    <source>
        <dbReference type="EMBL" id="SBS96643.1"/>
    </source>
</evidence>
<keyword evidence="4" id="KW-1185">Reference proteome</keyword>
<evidence type="ECO:0000313" key="3">
    <source>
        <dbReference type="Proteomes" id="UP000078597"/>
    </source>
</evidence>
<reference evidence="1" key="1">
    <citation type="submission" date="2016-05" db="EMBL/GenBank/DDBJ databases">
        <authorList>
            <person name="Lavstsen T."/>
            <person name="Jespersen J.S."/>
        </authorList>
    </citation>
    <scope>NUCLEOTIDE SEQUENCE [LARGE SCALE GENOMIC DNA]</scope>
</reference>